<dbReference type="Pfam" id="PF16250">
    <property type="entry name" value="DUF4907"/>
    <property type="match status" value="1"/>
</dbReference>
<evidence type="ECO:0000256" key="1">
    <source>
        <dbReference type="SAM" id="Phobius"/>
    </source>
</evidence>
<evidence type="ECO:0000313" key="3">
    <source>
        <dbReference type="Proteomes" id="UP000256919"/>
    </source>
</evidence>
<feature type="transmembrane region" description="Helical" evidence="1">
    <location>
        <begin position="9"/>
        <end position="25"/>
    </location>
</feature>
<organism evidence="2 3">
    <name type="scientific">Winogradskyella pacifica</name>
    <dbReference type="NCBI Taxonomy" id="664642"/>
    <lineage>
        <taxon>Bacteria</taxon>
        <taxon>Pseudomonadati</taxon>
        <taxon>Bacteroidota</taxon>
        <taxon>Flavobacteriia</taxon>
        <taxon>Flavobacteriales</taxon>
        <taxon>Flavobacteriaceae</taxon>
        <taxon>Winogradskyella</taxon>
    </lineage>
</organism>
<proteinExistence type="predicted"/>
<accession>A0A3D9N2D2</accession>
<protein>
    <submittedName>
        <fullName evidence="2">Uncharacterized protein DUF4907</fullName>
    </submittedName>
</protein>
<name>A0A3D9N2D2_9FLAO</name>
<keyword evidence="1" id="KW-0812">Transmembrane</keyword>
<sequence>MKNKYNSKAVFLGIIILCVAFFYFPPGNVEKNAVNETSFALQVIEQDNFWIYEVYNDDNLFIRQEYIPAVKGQQGFTSKADAEKIGNLVMRKLIENKMPVVSIKDLDANAIHFKRI</sequence>
<dbReference type="EMBL" id="QREI01000003">
    <property type="protein sequence ID" value="REE24992.1"/>
    <property type="molecule type" value="Genomic_DNA"/>
</dbReference>
<dbReference type="OrthoDB" id="674043at2"/>
<reference evidence="2 3" key="1">
    <citation type="submission" date="2018-07" db="EMBL/GenBank/DDBJ databases">
        <title>Genomic Encyclopedia of Type Strains, Phase III (KMG-III): the genomes of soil and plant-associated and newly described type strains.</title>
        <authorList>
            <person name="Whitman W."/>
        </authorList>
    </citation>
    <scope>NUCLEOTIDE SEQUENCE [LARGE SCALE GENOMIC DNA]</scope>
    <source>
        <strain evidence="2 3">CECT 7948</strain>
    </source>
</reference>
<dbReference type="Proteomes" id="UP000256919">
    <property type="component" value="Unassembled WGS sequence"/>
</dbReference>
<dbReference type="RefSeq" id="WP_115809400.1">
    <property type="nucleotide sequence ID" value="NZ_QREI01000003.1"/>
</dbReference>
<keyword evidence="3" id="KW-1185">Reference proteome</keyword>
<comment type="caution">
    <text evidence="2">The sequence shown here is derived from an EMBL/GenBank/DDBJ whole genome shotgun (WGS) entry which is preliminary data.</text>
</comment>
<evidence type="ECO:0000313" key="2">
    <source>
        <dbReference type="EMBL" id="REE24992.1"/>
    </source>
</evidence>
<keyword evidence="1" id="KW-0472">Membrane</keyword>
<dbReference type="AlphaFoldDB" id="A0A3D9N2D2"/>
<dbReference type="InterPro" id="IPR032593">
    <property type="entry name" value="DUF4907"/>
</dbReference>
<gene>
    <name evidence="2" type="ORF">DFQ09_103299</name>
</gene>
<keyword evidence="1" id="KW-1133">Transmembrane helix</keyword>